<evidence type="ECO:0000256" key="1">
    <source>
        <dbReference type="ARBA" id="ARBA00004434"/>
    </source>
</evidence>
<evidence type="ECO:0000256" key="7">
    <source>
        <dbReference type="ARBA" id="ARBA00022946"/>
    </source>
</evidence>
<keyword evidence="15" id="KW-1185">Reference proteome</keyword>
<evidence type="ECO:0000256" key="3">
    <source>
        <dbReference type="ARBA" id="ARBA00022448"/>
    </source>
</evidence>
<dbReference type="AlphaFoldDB" id="A0A3R7H056"/>
<evidence type="ECO:0000313" key="15">
    <source>
        <dbReference type="Proteomes" id="UP000286415"/>
    </source>
</evidence>
<keyword evidence="9 12" id="KW-0811">Translocation</keyword>
<proteinExistence type="inferred from homology"/>
<dbReference type="STRING" id="79923.A0A3R7H056"/>
<dbReference type="InterPro" id="IPR036412">
    <property type="entry name" value="HAD-like_sf"/>
</dbReference>
<keyword evidence="7 12" id="KW-0809">Transit peptide</keyword>
<feature type="region of interest" description="Disordered" evidence="13">
    <location>
        <begin position="136"/>
        <end position="157"/>
    </location>
</feature>
<keyword evidence="4 12" id="KW-0812">Transmembrane</keyword>
<dbReference type="EMBL" id="NIRI02000013">
    <property type="protein sequence ID" value="KAG5453445.1"/>
    <property type="molecule type" value="Genomic_DNA"/>
</dbReference>
<protein>
    <recommendedName>
        <fullName evidence="12">Mitochondrial import inner membrane translocase subunit TIM50</fullName>
    </recommendedName>
</protein>
<keyword evidence="6 12" id="KW-0653">Protein transport</keyword>
<keyword evidence="11 12" id="KW-0472">Membrane</keyword>
<keyword evidence="5" id="KW-0999">Mitochondrion inner membrane</keyword>
<evidence type="ECO:0000256" key="13">
    <source>
        <dbReference type="SAM" id="MobiDB-lite"/>
    </source>
</evidence>
<feature type="compositionally biased region" description="Low complexity" evidence="13">
    <location>
        <begin position="136"/>
        <end position="153"/>
    </location>
</feature>
<dbReference type="Proteomes" id="UP000286415">
    <property type="component" value="Unassembled WGS sequence"/>
</dbReference>
<dbReference type="InParanoid" id="A0A3R7H056"/>
<dbReference type="GO" id="GO:0005744">
    <property type="term" value="C:TIM23 mitochondrial import inner membrane translocase complex"/>
    <property type="evidence" value="ECO:0007669"/>
    <property type="project" value="UniProtKB-UniRule"/>
</dbReference>
<evidence type="ECO:0000256" key="6">
    <source>
        <dbReference type="ARBA" id="ARBA00022927"/>
    </source>
</evidence>
<evidence type="ECO:0000313" key="14">
    <source>
        <dbReference type="EMBL" id="KAG5453445.1"/>
    </source>
</evidence>
<comment type="subunit">
    <text evidence="12">Component of the TIM23 complex.</text>
</comment>
<keyword evidence="10 12" id="KW-0496">Mitochondrion</keyword>
<dbReference type="InterPro" id="IPR050365">
    <property type="entry name" value="TIM50"/>
</dbReference>
<dbReference type="FunFam" id="3.40.50.1000:FF:000019">
    <property type="entry name" value="Mitochondrial import inner membrane translocase subunit TIM50"/>
    <property type="match status" value="1"/>
</dbReference>
<dbReference type="PROSITE" id="PS50969">
    <property type="entry name" value="FCP1"/>
    <property type="match status" value="1"/>
</dbReference>
<organism evidence="14 15">
    <name type="scientific">Clonorchis sinensis</name>
    <name type="common">Chinese liver fluke</name>
    <dbReference type="NCBI Taxonomy" id="79923"/>
    <lineage>
        <taxon>Eukaryota</taxon>
        <taxon>Metazoa</taxon>
        <taxon>Spiralia</taxon>
        <taxon>Lophotrochozoa</taxon>
        <taxon>Platyhelminthes</taxon>
        <taxon>Trematoda</taxon>
        <taxon>Digenea</taxon>
        <taxon>Opisthorchiida</taxon>
        <taxon>Opisthorchiata</taxon>
        <taxon>Opisthorchiidae</taxon>
        <taxon>Clonorchis</taxon>
    </lineage>
</organism>
<comment type="subcellular location">
    <subcellularLocation>
        <location evidence="1 12">Mitochondrion inner membrane</location>
        <topology evidence="1 12">Single-pass membrane protein</topology>
    </subcellularLocation>
</comment>
<dbReference type="OrthoDB" id="287041at2759"/>
<dbReference type="SMART" id="SM00577">
    <property type="entry name" value="CPDc"/>
    <property type="match status" value="1"/>
</dbReference>
<dbReference type="InterPro" id="IPR004274">
    <property type="entry name" value="FCP1_dom"/>
</dbReference>
<dbReference type="Pfam" id="PF03031">
    <property type="entry name" value="NIF"/>
    <property type="match status" value="1"/>
</dbReference>
<feature type="transmembrane region" description="Helical" evidence="12">
    <location>
        <begin position="166"/>
        <end position="187"/>
    </location>
</feature>
<dbReference type="GO" id="GO:0015031">
    <property type="term" value="P:protein transport"/>
    <property type="evidence" value="ECO:0007669"/>
    <property type="project" value="UniProtKB-KW"/>
</dbReference>
<evidence type="ECO:0000256" key="5">
    <source>
        <dbReference type="ARBA" id="ARBA00022792"/>
    </source>
</evidence>
<reference evidence="14 15" key="1">
    <citation type="journal article" date="2018" name="Biotechnol. Adv.">
        <title>Improved genomic resources and new bioinformatic workflow for the carcinogenic parasite Clonorchis sinensis: Biotechnological implications.</title>
        <authorList>
            <person name="Wang D."/>
            <person name="Korhonen P.K."/>
            <person name="Gasser R.B."/>
            <person name="Young N.D."/>
        </authorList>
    </citation>
    <scope>NUCLEOTIDE SEQUENCE [LARGE SCALE GENOMIC DNA]</scope>
    <source>
        <strain evidence="14">Cs-k2</strain>
    </source>
</reference>
<dbReference type="CDD" id="cd07521">
    <property type="entry name" value="HAD_FCP1-like"/>
    <property type="match status" value="1"/>
</dbReference>
<evidence type="ECO:0000256" key="4">
    <source>
        <dbReference type="ARBA" id="ARBA00022692"/>
    </source>
</evidence>
<sequence>MCTASETALPGHVLRIPNYRLPMTINQRVRGSNSTSASRLPLSRLGQTGIIPALEQPSGGMTVRHRKGATTERRHSTGTPSDFWTVFIRYPPYILHSYMLSKLRGATLPSRLVLATCSNVSPGTHGLVATLSSVSQPESTSSSLPPETTTDSPNSSRWRGKNAWKLGFLGLTCSGLFGFGFAVALWVTPVLGYICRTWNSLTDFNQSIKDPISEKLLPDPVQPPYYQPPYTLVLELNGILVHPDWKFRTGWRFKKRPALELFLQQLSPYYEVVAFTNESAMTGGPVLMQLDPQGQYIHYRLFREATRYRNGKHIKDLSCLNRDLSHVILIDWDPSAASLQPRNALIVKKWQGDEADRELIDLAAFLRMLAMGNVEDIRLVLDFYRESDDPLGLFRERHEQLMEEQAKRKESEKASSKSPLPRFTFSGIILDRVIIIVIDSTTSMFNTDVLLGVLKRVTPTAPRSFVTRFILLFRVKGWPPLCFCHHKSGTENRTLLGKRWFGIAIHGMTNATYGAGLILQWKFLLHNRKLAF</sequence>
<evidence type="ECO:0000256" key="9">
    <source>
        <dbReference type="ARBA" id="ARBA00023010"/>
    </source>
</evidence>
<dbReference type="InterPro" id="IPR023214">
    <property type="entry name" value="HAD_sf"/>
</dbReference>
<dbReference type="Gene3D" id="3.40.50.1000">
    <property type="entry name" value="HAD superfamily/HAD-like"/>
    <property type="match status" value="1"/>
</dbReference>
<comment type="caution">
    <text evidence="14">The sequence shown here is derived from an EMBL/GenBank/DDBJ whole genome shotgun (WGS) entry which is preliminary data.</text>
</comment>
<keyword evidence="8 12" id="KW-1133">Transmembrane helix</keyword>
<dbReference type="SUPFAM" id="SSF56784">
    <property type="entry name" value="HAD-like"/>
    <property type="match status" value="1"/>
</dbReference>
<comment type="similarity">
    <text evidence="2 12">Belongs to the TIM50 family.</text>
</comment>
<dbReference type="PANTHER" id="PTHR12210">
    <property type="entry name" value="DULLARD PROTEIN PHOSPHATASE"/>
    <property type="match status" value="1"/>
</dbReference>
<evidence type="ECO:0000256" key="10">
    <source>
        <dbReference type="ARBA" id="ARBA00023128"/>
    </source>
</evidence>
<evidence type="ECO:0000256" key="8">
    <source>
        <dbReference type="ARBA" id="ARBA00022989"/>
    </source>
</evidence>
<name>A0A3R7H056_CLOSI</name>
<comment type="function">
    <text evidence="12">Essential component of the TIM23 complex, a complex that mediates the translocation of transit peptide-containing proteins across the mitochondrial inner membrane.</text>
</comment>
<evidence type="ECO:0000256" key="11">
    <source>
        <dbReference type="ARBA" id="ARBA00023136"/>
    </source>
</evidence>
<accession>A0A3R7H056</accession>
<evidence type="ECO:0000256" key="2">
    <source>
        <dbReference type="ARBA" id="ARBA00006344"/>
    </source>
</evidence>
<keyword evidence="3 12" id="KW-0813">Transport</keyword>
<gene>
    <name evidence="14" type="ORF">CSKR_107771</name>
</gene>
<reference evidence="14 15" key="2">
    <citation type="journal article" date="2021" name="Genomics">
        <title>High-quality reference genome for Clonorchis sinensis.</title>
        <authorList>
            <person name="Young N.D."/>
            <person name="Stroehlein A.J."/>
            <person name="Kinkar L."/>
            <person name="Wang T."/>
            <person name="Sohn W.M."/>
            <person name="Chang B.C.H."/>
            <person name="Kaur P."/>
            <person name="Weisz D."/>
            <person name="Dudchenko O."/>
            <person name="Aiden E.L."/>
            <person name="Korhonen P.K."/>
            <person name="Gasser R.B."/>
        </authorList>
    </citation>
    <scope>NUCLEOTIDE SEQUENCE [LARGE SCALE GENOMIC DNA]</scope>
    <source>
        <strain evidence="14">Cs-k2</strain>
    </source>
</reference>
<evidence type="ECO:0000256" key="12">
    <source>
        <dbReference type="RuleBase" id="RU365079"/>
    </source>
</evidence>